<dbReference type="Gene3D" id="3.40.190.10">
    <property type="entry name" value="Periplasmic binding protein-like II"/>
    <property type="match status" value="2"/>
</dbReference>
<comment type="caution">
    <text evidence="3">The sequence shown here is derived from an EMBL/GenBank/DDBJ whole genome shotgun (WGS) entry which is preliminary data.</text>
</comment>
<feature type="chain" id="PRO_5044502409" evidence="2">
    <location>
        <begin position="26"/>
        <end position="461"/>
    </location>
</feature>
<dbReference type="InterPro" id="IPR006059">
    <property type="entry name" value="SBP"/>
</dbReference>
<dbReference type="PANTHER" id="PTHR43649">
    <property type="entry name" value="ARABINOSE-BINDING PROTEIN-RELATED"/>
    <property type="match status" value="1"/>
</dbReference>
<evidence type="ECO:0000256" key="1">
    <source>
        <dbReference type="SAM" id="MobiDB-lite"/>
    </source>
</evidence>
<evidence type="ECO:0000313" key="4">
    <source>
        <dbReference type="Proteomes" id="UP000245412"/>
    </source>
</evidence>
<dbReference type="AlphaFoldDB" id="A0AB73SZL1"/>
<dbReference type="Proteomes" id="UP000245412">
    <property type="component" value="Unassembled WGS sequence"/>
</dbReference>
<dbReference type="RefSeq" id="WP_109747901.1">
    <property type="nucleotide sequence ID" value="NZ_JANKBI010000014.1"/>
</dbReference>
<sequence length="461" mass="50046">MKLKKVMSMAMAAAMVLGMTATAEASEGTEAAAETAAEATEAAGENASQTVSPLDLLAPEVDETEAVFRVCTYYGGDNTVFADYAAEKIKEKYPNVTLEFETYPSDGGQTIKTRAATGDLPEILMVDSGTISVLAESGSIIPLDEYIEKFRLADYYNDSIMQNTLYAPDGHMYHFQIGSISPILWYYNNELFEENNIKVPENYDELLAAVKAFREKDIIPMAMFGKEPWPLGAFFDSFAVKEVPGGCYALSKGEVKASDEGIQKAVGKIEELIQAGIFQDGVTNTDFDTASALFKEGKAAMMLNGSWYTGDVIEPMAGKVDIMAAYPTADAGSEAVNEFCMTGGGDTNGMAVTASAKDPELAAKIAFLFGYYREAAQYQAKGLVTTPLKSDVLTLDNELDPISQKLLGVVNEYTYDTKFLHTLPNTKFATIFTEEMQKFLVGESAADFTANLDKAIEKTVE</sequence>
<feature type="region of interest" description="Disordered" evidence="1">
    <location>
        <begin position="27"/>
        <end position="50"/>
    </location>
</feature>
<dbReference type="SUPFAM" id="SSF53850">
    <property type="entry name" value="Periplasmic binding protein-like II"/>
    <property type="match status" value="1"/>
</dbReference>
<keyword evidence="4" id="KW-1185">Reference proteome</keyword>
<reference evidence="3 4" key="1">
    <citation type="submission" date="2018-05" db="EMBL/GenBank/DDBJ databases">
        <authorList>
            <person name="Goeker M."/>
            <person name="Huntemann M."/>
            <person name="Clum A."/>
            <person name="Pillay M."/>
            <person name="Palaniappan K."/>
            <person name="Varghese N."/>
            <person name="Mikhailova N."/>
            <person name="Stamatis D."/>
            <person name="Reddy T."/>
            <person name="Daum C."/>
            <person name="Shapiro N."/>
            <person name="Ivanova N."/>
            <person name="Kyrpides N."/>
            <person name="Woyke T."/>
        </authorList>
    </citation>
    <scope>NUCLEOTIDE SEQUENCE [LARGE SCALE GENOMIC DNA]</scope>
    <source>
        <strain evidence="3 4">DSM 26524</strain>
    </source>
</reference>
<dbReference type="Pfam" id="PF01547">
    <property type="entry name" value="SBP_bac_1"/>
    <property type="match status" value="1"/>
</dbReference>
<protein>
    <submittedName>
        <fullName evidence="3">Raffinose/stachyose/melibiose transport system substrate-binding protein</fullName>
    </submittedName>
</protein>
<dbReference type="InterPro" id="IPR050490">
    <property type="entry name" value="Bact_solute-bd_prot1"/>
</dbReference>
<feature type="compositionally biased region" description="Low complexity" evidence="1">
    <location>
        <begin position="27"/>
        <end position="48"/>
    </location>
</feature>
<feature type="signal peptide" evidence="2">
    <location>
        <begin position="1"/>
        <end position="25"/>
    </location>
</feature>
<evidence type="ECO:0000256" key="2">
    <source>
        <dbReference type="SAM" id="SignalP"/>
    </source>
</evidence>
<organism evidence="3 4">
    <name type="scientific">Murimonas intestini</name>
    <dbReference type="NCBI Taxonomy" id="1337051"/>
    <lineage>
        <taxon>Bacteria</taxon>
        <taxon>Bacillati</taxon>
        <taxon>Bacillota</taxon>
        <taxon>Clostridia</taxon>
        <taxon>Lachnospirales</taxon>
        <taxon>Lachnospiraceae</taxon>
        <taxon>Murimonas</taxon>
    </lineage>
</organism>
<name>A0AB73SZL1_9FIRM</name>
<dbReference type="PANTHER" id="PTHR43649:SF12">
    <property type="entry name" value="DIACETYLCHITOBIOSE BINDING PROTEIN DASA"/>
    <property type="match status" value="1"/>
</dbReference>
<dbReference type="EMBL" id="QGGY01000014">
    <property type="protein sequence ID" value="PWJ73034.1"/>
    <property type="molecule type" value="Genomic_DNA"/>
</dbReference>
<proteinExistence type="predicted"/>
<keyword evidence="2" id="KW-0732">Signal</keyword>
<gene>
    <name evidence="3" type="ORF">C7383_1141</name>
</gene>
<accession>A0AB73SZL1</accession>
<evidence type="ECO:0000313" key="3">
    <source>
        <dbReference type="EMBL" id="PWJ73034.1"/>
    </source>
</evidence>